<dbReference type="NCBIfam" id="TIGR00229">
    <property type="entry name" value="sensory_box"/>
    <property type="match status" value="1"/>
</dbReference>
<dbReference type="Gene3D" id="1.10.287.130">
    <property type="match status" value="1"/>
</dbReference>
<reference evidence="5 6" key="1">
    <citation type="submission" date="2018-02" db="EMBL/GenBank/DDBJ databases">
        <title>FDA/CDC Antimicrobial Resistant Isolate Bank Genome Sequencing.</title>
        <authorList>
            <person name="Benahmed F.H."/>
            <person name="Lutgring J.D."/>
            <person name="Yoo B."/>
            <person name="Machado M."/>
            <person name="Brown A."/>
            <person name="McAllister G."/>
            <person name="Perry A."/>
            <person name="Halpin A.L."/>
            <person name="Vavikolanu K."/>
            <person name="Ott S."/>
            <person name="Zhao X."/>
            <person name="Tallon L.J."/>
            <person name="Sadzewicz L."/>
            <person name="Aluvathingal J."/>
            <person name="Nadendla S."/>
            <person name="Voskania-kordi A."/>
            <person name="Simonyan V."/>
            <person name="Patel J."/>
            <person name="Shawar R.M."/>
        </authorList>
    </citation>
    <scope>NUCLEOTIDE SEQUENCE [LARGE SCALE GENOMIC DNA]</scope>
    <source>
        <strain evidence="5 6">AR_0356</strain>
    </source>
</reference>
<dbReference type="SUPFAM" id="SSF47384">
    <property type="entry name" value="Homodimeric domain of signal transducing histidine kinase"/>
    <property type="match status" value="1"/>
</dbReference>
<dbReference type="PANTHER" id="PTHR43065">
    <property type="entry name" value="SENSOR HISTIDINE KINASE"/>
    <property type="match status" value="1"/>
</dbReference>
<dbReference type="InterPro" id="IPR013656">
    <property type="entry name" value="PAS_4"/>
</dbReference>
<dbReference type="Pfam" id="PF08447">
    <property type="entry name" value="PAS_3"/>
    <property type="match status" value="1"/>
</dbReference>
<dbReference type="SMART" id="SM00086">
    <property type="entry name" value="PAC"/>
    <property type="match status" value="3"/>
</dbReference>
<dbReference type="SMART" id="SM00387">
    <property type="entry name" value="HATPase_c"/>
    <property type="match status" value="1"/>
</dbReference>
<dbReference type="InterPro" id="IPR003594">
    <property type="entry name" value="HATPase_dom"/>
</dbReference>
<dbReference type="EC" id="2.7.13.3" evidence="2"/>
<dbReference type="SUPFAM" id="SSF55785">
    <property type="entry name" value="PYP-like sensor domain (PAS domain)"/>
    <property type="match status" value="3"/>
</dbReference>
<dbReference type="InterPro" id="IPR000014">
    <property type="entry name" value="PAS"/>
</dbReference>
<dbReference type="EMBL" id="CP027169">
    <property type="protein sequence ID" value="AVK04592.1"/>
    <property type="molecule type" value="Genomic_DNA"/>
</dbReference>
<sequence length="923" mass="101794">MFEFSRSSSAADACEAREPLSPEGAGQWAGALKSWDLCLELDEQDRVIRVGGRQAYRLQRPHGRGDGPRPLAEYLERRAPGAPALAALRRGERLDLALRSDAAAPFTCRFQPMQPLDGLGRSLLLGMDISDLNWQSDSQLHQLQSLSLGKLVLSRLRHVSQGHLAEATQEILESLSGAFRMQAIALLLGDGDGACSVFASHVRPGSDSLLRPGLHLADGELREERGVRLLRSGDGASALLRQIGEEAVYLVPAAMRGGRVGALLVKPVSLEQLAEGPAPQDWQYLAELLANQVADRCELHAQRDSARKLGLLQEMIGGGWWYYRAEQELFELSPALLQSLGLTGEQRRVPLEQLQNLLQPADADELGLRLRASLRSGQALAQDLCLRQPDSRGERRWLRIEGRPQGGGSAPGLSGVLLDISEGRRQEEHAQAAHARLRNLIDSAPVVIYVQRVEQGRLVPEFYSESASNLLGLDLQGQNWQALAERVHPDDLETFFARGRELLREGRVKTRYRLADGQGQWHWLYDEAKLLRDAQGLPSEAVGLWLDVTEQHLAAQRIAASEERYRALVEDSPALICRYTADLVLTYVNRTFADCLAAHPEELVGRRLDEWLAAEDGSALRARLLDAPREGAIEVSEVRFNLPGQRFLWLVWAERPLYDGRGQLLEVQAVGRDNTPVRRAQQQLAQGAKMASLGEMVSGLAHEVKQPLHVLRMTLFNMRQRMNNVGLDESYLDEKLERMDAQVMRVDRLVSHLGVFSRKSAVEALPFDPYAAFEGALGLLGEGLQQHAIQVECRAPAQRVVVRGHADQLEQVIINLLANARDALLGNPGLAERRIVLAQEACREPGWVELHVRDNAGGIEPALLERIFEPFFTTKAEGKGTGLGLSVSHDLVRNMGGSLAASNLPEGALFVIRLPLAPPSGEA</sequence>
<evidence type="ECO:0000256" key="2">
    <source>
        <dbReference type="ARBA" id="ARBA00012438"/>
    </source>
</evidence>
<accession>A0A2R3IRP0</accession>
<dbReference type="CDD" id="cd00130">
    <property type="entry name" value="PAS"/>
    <property type="match status" value="2"/>
</dbReference>
<evidence type="ECO:0000313" key="5">
    <source>
        <dbReference type="EMBL" id="AVK04592.1"/>
    </source>
</evidence>
<dbReference type="Gene3D" id="3.30.565.10">
    <property type="entry name" value="Histidine kinase-like ATPase, C-terminal domain"/>
    <property type="match status" value="1"/>
</dbReference>
<dbReference type="Pfam" id="PF02518">
    <property type="entry name" value="HATPase_c"/>
    <property type="match status" value="1"/>
</dbReference>
<keyword evidence="4" id="KW-0418">Kinase</keyword>
<dbReference type="InterPro" id="IPR003661">
    <property type="entry name" value="HisK_dim/P_dom"/>
</dbReference>
<dbReference type="InterPro" id="IPR035965">
    <property type="entry name" value="PAS-like_dom_sf"/>
</dbReference>
<keyword evidence="4" id="KW-0808">Transferase</keyword>
<proteinExistence type="predicted"/>
<keyword evidence="6" id="KW-1185">Reference proteome</keyword>
<dbReference type="Proteomes" id="UP000238390">
    <property type="component" value="Chromosome"/>
</dbReference>
<dbReference type="InterPro" id="IPR001610">
    <property type="entry name" value="PAC"/>
</dbReference>
<dbReference type="PROSITE" id="PS50113">
    <property type="entry name" value="PAC"/>
    <property type="match status" value="2"/>
</dbReference>
<dbReference type="AlphaFoldDB" id="A0A2R3IRP0"/>
<dbReference type="Pfam" id="PF08448">
    <property type="entry name" value="PAS_4"/>
    <property type="match status" value="1"/>
</dbReference>
<dbReference type="CDD" id="cd00082">
    <property type="entry name" value="HisKA"/>
    <property type="match status" value="1"/>
</dbReference>
<dbReference type="InterPro" id="IPR005467">
    <property type="entry name" value="His_kinase_dom"/>
</dbReference>
<dbReference type="PRINTS" id="PR00344">
    <property type="entry name" value="BCTRLSENSOR"/>
</dbReference>
<dbReference type="RefSeq" id="WP_034080961.1">
    <property type="nucleotide sequence ID" value="NZ_CP027169.1"/>
</dbReference>
<dbReference type="InterPro" id="IPR036890">
    <property type="entry name" value="HATPase_C_sf"/>
</dbReference>
<keyword evidence="3" id="KW-0597">Phosphoprotein</keyword>
<dbReference type="Pfam" id="PF00512">
    <property type="entry name" value="HisKA"/>
    <property type="match status" value="1"/>
</dbReference>
<dbReference type="PROSITE" id="PS50109">
    <property type="entry name" value="HIS_KIN"/>
    <property type="match status" value="1"/>
</dbReference>
<gene>
    <name evidence="5" type="ORF">CSB93_6220</name>
</gene>
<dbReference type="SMART" id="SM00388">
    <property type="entry name" value="HisKA"/>
    <property type="match status" value="1"/>
</dbReference>
<comment type="catalytic activity">
    <reaction evidence="1">
        <text>ATP + protein L-histidine = ADP + protein N-phospho-L-histidine.</text>
        <dbReference type="EC" id="2.7.13.3"/>
    </reaction>
</comment>
<dbReference type="InterPro" id="IPR000700">
    <property type="entry name" value="PAS-assoc_C"/>
</dbReference>
<dbReference type="FunFam" id="3.30.450.20:FF:000534">
    <property type="entry name" value="Two-component sensor PprA"/>
    <property type="match status" value="1"/>
</dbReference>
<organism evidence="5 6">
    <name type="scientific">Pseudomonas paraeruginosa</name>
    <dbReference type="NCBI Taxonomy" id="2994495"/>
    <lineage>
        <taxon>Bacteria</taxon>
        <taxon>Pseudomonadati</taxon>
        <taxon>Pseudomonadota</taxon>
        <taxon>Gammaproteobacteria</taxon>
        <taxon>Pseudomonadales</taxon>
        <taxon>Pseudomonadaceae</taxon>
        <taxon>Pseudomonas</taxon>
    </lineage>
</organism>
<dbReference type="SUPFAM" id="SSF55874">
    <property type="entry name" value="ATPase domain of HSP90 chaperone/DNA topoisomerase II/histidine kinase"/>
    <property type="match status" value="1"/>
</dbReference>
<evidence type="ECO:0000256" key="4">
    <source>
        <dbReference type="ARBA" id="ARBA00022777"/>
    </source>
</evidence>
<dbReference type="InterPro" id="IPR013655">
    <property type="entry name" value="PAS_fold_3"/>
</dbReference>
<dbReference type="PANTHER" id="PTHR43065:SF42">
    <property type="entry name" value="TWO-COMPONENT SENSOR PPRA"/>
    <property type="match status" value="1"/>
</dbReference>
<dbReference type="SMART" id="SM00091">
    <property type="entry name" value="PAS"/>
    <property type="match status" value="3"/>
</dbReference>
<dbReference type="GO" id="GO:0000155">
    <property type="term" value="F:phosphorelay sensor kinase activity"/>
    <property type="evidence" value="ECO:0007669"/>
    <property type="project" value="InterPro"/>
</dbReference>
<evidence type="ECO:0000256" key="3">
    <source>
        <dbReference type="ARBA" id="ARBA00022553"/>
    </source>
</evidence>
<evidence type="ECO:0000313" key="6">
    <source>
        <dbReference type="Proteomes" id="UP000238390"/>
    </source>
</evidence>
<protein>
    <recommendedName>
        <fullName evidence="2">histidine kinase</fullName>
        <ecNumber evidence="2">2.7.13.3</ecNumber>
    </recommendedName>
</protein>
<evidence type="ECO:0000256" key="1">
    <source>
        <dbReference type="ARBA" id="ARBA00000085"/>
    </source>
</evidence>
<dbReference type="InterPro" id="IPR036097">
    <property type="entry name" value="HisK_dim/P_sf"/>
</dbReference>
<dbReference type="PROSITE" id="PS50112">
    <property type="entry name" value="PAS"/>
    <property type="match status" value="1"/>
</dbReference>
<dbReference type="Gene3D" id="3.30.450.20">
    <property type="entry name" value="PAS domain"/>
    <property type="match status" value="3"/>
</dbReference>
<dbReference type="InterPro" id="IPR004358">
    <property type="entry name" value="Sig_transdc_His_kin-like_C"/>
</dbReference>
<name>A0A2R3IRP0_9PSED</name>